<gene>
    <name evidence="5" type="ORF">HHI36_023708</name>
</gene>
<evidence type="ECO:0000313" key="5">
    <source>
        <dbReference type="EMBL" id="KAL3290366.1"/>
    </source>
</evidence>
<name>A0ABD2PIK3_9CUCU</name>
<evidence type="ECO:0000256" key="1">
    <source>
        <dbReference type="ARBA" id="ARBA00022737"/>
    </source>
</evidence>
<reference evidence="5 6" key="1">
    <citation type="journal article" date="2021" name="BMC Biol.">
        <title>Horizontally acquired antibacterial genes associated with adaptive radiation of ladybird beetles.</title>
        <authorList>
            <person name="Li H.S."/>
            <person name="Tang X.F."/>
            <person name="Huang Y.H."/>
            <person name="Xu Z.Y."/>
            <person name="Chen M.L."/>
            <person name="Du X.Y."/>
            <person name="Qiu B.Y."/>
            <person name="Chen P.T."/>
            <person name="Zhang W."/>
            <person name="Slipinski A."/>
            <person name="Escalona H.E."/>
            <person name="Waterhouse R.M."/>
            <person name="Zwick A."/>
            <person name="Pang H."/>
        </authorList>
    </citation>
    <scope>NUCLEOTIDE SEQUENCE [LARGE SCALE GENOMIC DNA]</scope>
    <source>
        <strain evidence="5">SYSU2018</strain>
    </source>
</reference>
<dbReference type="EMBL" id="JABFTP020000186">
    <property type="protein sequence ID" value="KAL3290366.1"/>
    <property type="molecule type" value="Genomic_DNA"/>
</dbReference>
<dbReference type="PANTHER" id="PTHR12231:SF255">
    <property type="entry name" value="DPR-INTERACTING PROTEIN ALPHA, ISOFORM A"/>
    <property type="match status" value="1"/>
</dbReference>
<keyword evidence="1" id="KW-0677">Repeat</keyword>
<dbReference type="Gene3D" id="2.60.40.10">
    <property type="entry name" value="Immunoglobulins"/>
    <property type="match status" value="1"/>
</dbReference>
<evidence type="ECO:0000313" key="6">
    <source>
        <dbReference type="Proteomes" id="UP001516400"/>
    </source>
</evidence>
<dbReference type="Pfam" id="PF13927">
    <property type="entry name" value="Ig_3"/>
    <property type="match status" value="1"/>
</dbReference>
<proteinExistence type="predicted"/>
<dbReference type="InterPro" id="IPR007110">
    <property type="entry name" value="Ig-like_dom"/>
</dbReference>
<comment type="caution">
    <text evidence="5">The sequence shown here is derived from an EMBL/GenBank/DDBJ whole genome shotgun (WGS) entry which is preliminary data.</text>
</comment>
<keyword evidence="2" id="KW-1015">Disulfide bond</keyword>
<dbReference type="AlphaFoldDB" id="A0ABD2PIK3"/>
<dbReference type="PROSITE" id="PS50835">
    <property type="entry name" value="IG_LIKE"/>
    <property type="match status" value="1"/>
</dbReference>
<dbReference type="InterPro" id="IPR051170">
    <property type="entry name" value="Neural/epithelial_adhesion"/>
</dbReference>
<evidence type="ECO:0000256" key="2">
    <source>
        <dbReference type="ARBA" id="ARBA00023157"/>
    </source>
</evidence>
<evidence type="ECO:0000256" key="3">
    <source>
        <dbReference type="ARBA" id="ARBA00023319"/>
    </source>
</evidence>
<feature type="domain" description="Ig-like" evidence="4">
    <location>
        <begin position="52"/>
        <end position="119"/>
    </location>
</feature>
<dbReference type="InterPro" id="IPR036179">
    <property type="entry name" value="Ig-like_dom_sf"/>
</dbReference>
<organism evidence="5 6">
    <name type="scientific">Cryptolaemus montrouzieri</name>
    <dbReference type="NCBI Taxonomy" id="559131"/>
    <lineage>
        <taxon>Eukaryota</taxon>
        <taxon>Metazoa</taxon>
        <taxon>Ecdysozoa</taxon>
        <taxon>Arthropoda</taxon>
        <taxon>Hexapoda</taxon>
        <taxon>Insecta</taxon>
        <taxon>Pterygota</taxon>
        <taxon>Neoptera</taxon>
        <taxon>Endopterygota</taxon>
        <taxon>Coleoptera</taxon>
        <taxon>Polyphaga</taxon>
        <taxon>Cucujiformia</taxon>
        <taxon>Coccinelloidea</taxon>
        <taxon>Coccinellidae</taxon>
        <taxon>Scymninae</taxon>
        <taxon>Scymnini</taxon>
        <taxon>Cryptolaemus</taxon>
    </lineage>
</organism>
<keyword evidence="3" id="KW-0393">Immunoglobulin domain</keyword>
<evidence type="ECO:0000259" key="4">
    <source>
        <dbReference type="PROSITE" id="PS50835"/>
    </source>
</evidence>
<accession>A0ABD2PIK3</accession>
<dbReference type="SUPFAM" id="SSF48726">
    <property type="entry name" value="Immunoglobulin"/>
    <property type="match status" value="1"/>
</dbReference>
<dbReference type="PANTHER" id="PTHR12231">
    <property type="entry name" value="CTX-RELATED TYPE I TRANSMEMBRANE PROTEIN"/>
    <property type="match status" value="1"/>
</dbReference>
<dbReference type="Proteomes" id="UP001516400">
    <property type="component" value="Unassembled WGS sequence"/>
</dbReference>
<keyword evidence="6" id="KW-1185">Reference proteome</keyword>
<sequence length="119" mass="12995">MDSGFGSKVFVVKFLQTQLAHVFYHDSLHGLFTECSGIYILMLGTLDVVVPPDFIPEETSGDVMVPEGGMVTLTCRAKGHPPPLIQWRREDGSEILLKDLSGSKTRVLLAVAFTSSEAI</sequence>
<protein>
    <recommendedName>
        <fullName evidence="4">Ig-like domain-containing protein</fullName>
    </recommendedName>
</protein>
<dbReference type="InterPro" id="IPR013783">
    <property type="entry name" value="Ig-like_fold"/>
</dbReference>